<feature type="compositionally biased region" description="Polar residues" evidence="1">
    <location>
        <begin position="89"/>
        <end position="99"/>
    </location>
</feature>
<protein>
    <submittedName>
        <fullName evidence="2">Uncharacterized protein</fullName>
    </submittedName>
</protein>
<comment type="caution">
    <text evidence="2">The sequence shown here is derived from an EMBL/GenBank/DDBJ whole genome shotgun (WGS) entry which is preliminary data.</text>
</comment>
<sequence>MGQLTDEDYEYFDNYWSNQRFPISESDDESKTPILQVKSLKCKSSGPSYTKLSKAQELNTATLETQQQSLNDLYHPSAEPTTLHVPSSPEDNVLSNQVAENPKRPISTFRAL</sequence>
<proteinExistence type="predicted"/>
<dbReference type="EMBL" id="AVOT02021366">
    <property type="protein sequence ID" value="MBW0510143.1"/>
    <property type="molecule type" value="Genomic_DNA"/>
</dbReference>
<evidence type="ECO:0000256" key="1">
    <source>
        <dbReference type="SAM" id="MobiDB-lite"/>
    </source>
</evidence>
<gene>
    <name evidence="2" type="ORF">O181_049858</name>
</gene>
<accession>A0A9Q3HLU8</accession>
<evidence type="ECO:0000313" key="3">
    <source>
        <dbReference type="Proteomes" id="UP000765509"/>
    </source>
</evidence>
<organism evidence="2 3">
    <name type="scientific">Austropuccinia psidii MF-1</name>
    <dbReference type="NCBI Taxonomy" id="1389203"/>
    <lineage>
        <taxon>Eukaryota</taxon>
        <taxon>Fungi</taxon>
        <taxon>Dikarya</taxon>
        <taxon>Basidiomycota</taxon>
        <taxon>Pucciniomycotina</taxon>
        <taxon>Pucciniomycetes</taxon>
        <taxon>Pucciniales</taxon>
        <taxon>Sphaerophragmiaceae</taxon>
        <taxon>Austropuccinia</taxon>
    </lineage>
</organism>
<keyword evidence="3" id="KW-1185">Reference proteome</keyword>
<dbReference type="Proteomes" id="UP000765509">
    <property type="component" value="Unassembled WGS sequence"/>
</dbReference>
<name>A0A9Q3HLU8_9BASI</name>
<evidence type="ECO:0000313" key="2">
    <source>
        <dbReference type="EMBL" id="MBW0510143.1"/>
    </source>
</evidence>
<feature type="region of interest" description="Disordered" evidence="1">
    <location>
        <begin position="68"/>
        <end position="112"/>
    </location>
</feature>
<reference evidence="2" key="1">
    <citation type="submission" date="2021-03" db="EMBL/GenBank/DDBJ databases">
        <title>Draft genome sequence of rust myrtle Austropuccinia psidii MF-1, a brazilian biotype.</title>
        <authorList>
            <person name="Quecine M.C."/>
            <person name="Pachon D.M.R."/>
            <person name="Bonatelli M.L."/>
            <person name="Correr F.H."/>
            <person name="Franceschini L.M."/>
            <person name="Leite T.F."/>
            <person name="Margarido G.R.A."/>
            <person name="Almeida C.A."/>
            <person name="Ferrarezi J.A."/>
            <person name="Labate C.A."/>
        </authorList>
    </citation>
    <scope>NUCLEOTIDE SEQUENCE</scope>
    <source>
        <strain evidence="2">MF-1</strain>
    </source>
</reference>
<dbReference type="AlphaFoldDB" id="A0A9Q3HLU8"/>